<keyword evidence="1" id="KW-0472">Membrane</keyword>
<keyword evidence="1" id="KW-1133">Transmembrane helix</keyword>
<feature type="transmembrane region" description="Helical" evidence="1">
    <location>
        <begin position="402"/>
        <end position="424"/>
    </location>
</feature>
<dbReference type="PANTHER" id="PTHR38454">
    <property type="entry name" value="INTEGRAL MEMBRANE PROTEIN-RELATED"/>
    <property type="match status" value="1"/>
</dbReference>
<protein>
    <recommendedName>
        <fullName evidence="4">Membrane protein YfhO</fullName>
    </recommendedName>
</protein>
<evidence type="ECO:0008006" key="4">
    <source>
        <dbReference type="Google" id="ProtNLM"/>
    </source>
</evidence>
<comment type="caution">
    <text evidence="2">The sequence shown here is derived from an EMBL/GenBank/DDBJ whole genome shotgun (WGS) entry which is preliminary data.</text>
</comment>
<gene>
    <name evidence="2" type="ORF">QWZ15_10855</name>
</gene>
<feature type="transmembrane region" description="Helical" evidence="1">
    <location>
        <begin position="98"/>
        <end position="117"/>
    </location>
</feature>
<evidence type="ECO:0000313" key="2">
    <source>
        <dbReference type="EMBL" id="MDN3688331.1"/>
    </source>
</evidence>
<dbReference type="PANTHER" id="PTHR38454:SF1">
    <property type="entry name" value="INTEGRAL MEMBRANE PROTEIN"/>
    <property type="match status" value="1"/>
</dbReference>
<feature type="transmembrane region" description="Helical" evidence="1">
    <location>
        <begin position="12"/>
        <end position="32"/>
    </location>
</feature>
<evidence type="ECO:0000313" key="3">
    <source>
        <dbReference type="Proteomes" id="UP001236663"/>
    </source>
</evidence>
<feature type="transmembrane region" description="Helical" evidence="1">
    <location>
        <begin position="124"/>
        <end position="143"/>
    </location>
</feature>
<feature type="transmembrane region" description="Helical" evidence="1">
    <location>
        <begin position="149"/>
        <end position="168"/>
    </location>
</feature>
<reference evidence="3" key="1">
    <citation type="journal article" date="2019" name="Int. J. Syst. Evol. Microbiol.">
        <title>The Global Catalogue of Microorganisms (GCM) 10K type strain sequencing project: providing services to taxonomists for standard genome sequencing and annotation.</title>
        <authorList>
            <consortium name="The Broad Institute Genomics Platform"/>
            <consortium name="The Broad Institute Genome Sequencing Center for Infectious Disease"/>
            <person name="Wu L."/>
            <person name="Ma J."/>
        </authorList>
    </citation>
    <scope>NUCLEOTIDE SEQUENCE [LARGE SCALE GENOMIC DNA]</scope>
    <source>
        <strain evidence="3">CECT 7706</strain>
    </source>
</reference>
<feature type="transmembrane region" description="Helical" evidence="1">
    <location>
        <begin position="368"/>
        <end position="390"/>
    </location>
</feature>
<feature type="transmembrane region" description="Helical" evidence="1">
    <location>
        <begin position="444"/>
        <end position="463"/>
    </location>
</feature>
<evidence type="ECO:0000256" key="1">
    <source>
        <dbReference type="SAM" id="Phobius"/>
    </source>
</evidence>
<dbReference type="EMBL" id="JAUFQS010000009">
    <property type="protein sequence ID" value="MDN3688331.1"/>
    <property type="molecule type" value="Genomic_DNA"/>
</dbReference>
<feature type="transmembrane region" description="Helical" evidence="1">
    <location>
        <begin position="782"/>
        <end position="803"/>
    </location>
</feature>
<keyword evidence="1" id="KW-0812">Transmembrane</keyword>
<feature type="transmembrane region" description="Helical" evidence="1">
    <location>
        <begin position="516"/>
        <end position="532"/>
    </location>
</feature>
<accession>A0ABT8C745</accession>
<feature type="transmembrane region" description="Helical" evidence="1">
    <location>
        <begin position="225"/>
        <end position="244"/>
    </location>
</feature>
<feature type="transmembrane region" description="Helical" evidence="1">
    <location>
        <begin position="344"/>
        <end position="361"/>
    </location>
</feature>
<sequence length="813" mass="90790">MDFKFKEVILPHFLAILSFYLIVVIYFSPVVFEGEMMFQTDILQWEGSAKELLDHRESTGEEALWTNRMFGGMPAYLIHLDPKGDITNTLIKILTLGLPHPISALFFGMTAMYLLLLGFRIRPIVAVLGAWAFAFNTFNFLSLEAGHNAKIWSVCLIPLILAGVHLAFHKKKLLGVAVTALAVLLQLKFNHLQITYYTLIMVVGYGIGQLVVYYKENRILEFSKITVMLLAGAILGGMGNLARLTSVLEYSPYSIRGESNLPETGENDTGLDKDYAFSWSNGIVETFTLVIPNYYGGASQQALPEDSASEKALRSQGADPAQTNQFIQNAPTYWGNQPFTGGPIYGGAIMIFLFVLGILFAPPLYRNVFLALTLLSLMLSWGKNLAWFNYTLFDYLPGYNKFRAVSMALGVTLFLIPVLGALGLENMLQKSQLPSTKKTFLKGVAITAGLIILAVLVAFGLNFQGNATGYPEWLLSALKEDRQSLLLSDTFRSLFFIGATAVLIGLLLYKKLKTEWAILAIGLLLLVDLYGVNRRYLNQESFTQNPSEQHFAATPADQKIMQDEGYFRVLNIQNPFNEARTSYYFNSIGGYHGAKMSRYQDLIERVLTPEMNNFIQKAQEGNFDYNSIQVLNMLNTKYILAGRSENAVFTNPQANGPAWFPEEIIPVDSNEEEINILAGLETKTEATYNSSQDAGGQSLPAGSGSISLKSRAPDQLVYSAQVEKEGLAVFSEIYYPEGWKAIVNGEEAEIHRVNYLLRGLVLPEGEVRVEMQFKPDYYQSKVWITNITQYTILLFLIIGLVINSKKSRAKKIM</sequence>
<name>A0ABT8C745_9BACT</name>
<dbReference type="RefSeq" id="WP_163386025.1">
    <property type="nucleotide sequence ID" value="NZ_JAUFQS010000009.1"/>
</dbReference>
<keyword evidence="3" id="KW-1185">Reference proteome</keyword>
<organism evidence="2 3">
    <name type="scientific">Cyclobacterium jeungdonense</name>
    <dbReference type="NCBI Taxonomy" id="708087"/>
    <lineage>
        <taxon>Bacteria</taxon>
        <taxon>Pseudomonadati</taxon>
        <taxon>Bacteroidota</taxon>
        <taxon>Cytophagia</taxon>
        <taxon>Cytophagales</taxon>
        <taxon>Cyclobacteriaceae</taxon>
        <taxon>Cyclobacterium</taxon>
    </lineage>
</organism>
<dbReference type="InterPro" id="IPR018580">
    <property type="entry name" value="Uncharacterised_YfhO"/>
</dbReference>
<dbReference type="Proteomes" id="UP001236663">
    <property type="component" value="Unassembled WGS sequence"/>
</dbReference>
<feature type="transmembrane region" description="Helical" evidence="1">
    <location>
        <begin position="195"/>
        <end position="213"/>
    </location>
</feature>
<feature type="transmembrane region" description="Helical" evidence="1">
    <location>
        <begin position="491"/>
        <end position="509"/>
    </location>
</feature>
<proteinExistence type="predicted"/>